<accession>A0A263BUM8</accession>
<dbReference type="AlphaFoldDB" id="A0A263BUM8"/>
<protein>
    <recommendedName>
        <fullName evidence="1">Phospholipase C/D domain-containing protein</fullName>
    </recommendedName>
</protein>
<keyword evidence="3" id="KW-1185">Reference proteome</keyword>
<comment type="caution">
    <text evidence="2">The sequence shown here is derived from an EMBL/GenBank/DDBJ whole genome shotgun (WGS) entry which is preliminary data.</text>
</comment>
<dbReference type="InterPro" id="IPR029002">
    <property type="entry name" value="PLPC/GPLD1"/>
</dbReference>
<dbReference type="Pfam" id="PF00882">
    <property type="entry name" value="Zn_dep_PLPC"/>
    <property type="match status" value="1"/>
</dbReference>
<evidence type="ECO:0000313" key="3">
    <source>
        <dbReference type="Proteomes" id="UP000217083"/>
    </source>
</evidence>
<feature type="domain" description="Phospholipase C/D" evidence="1">
    <location>
        <begin position="6"/>
        <end position="141"/>
    </location>
</feature>
<dbReference type="RefSeq" id="WP_094924138.1">
    <property type="nucleotide sequence ID" value="NZ_NPIA01000003.1"/>
</dbReference>
<reference evidence="3" key="1">
    <citation type="submission" date="2017-08" db="EMBL/GenBank/DDBJ databases">
        <authorList>
            <person name="Huang Z."/>
        </authorList>
    </citation>
    <scope>NUCLEOTIDE SEQUENCE [LARGE SCALE GENOMIC DNA]</scope>
    <source>
        <strain evidence="3">SA5d-4</strain>
    </source>
</reference>
<proteinExistence type="predicted"/>
<dbReference type="EMBL" id="NPIA01000003">
    <property type="protein sequence ID" value="OZM57461.1"/>
    <property type="molecule type" value="Genomic_DNA"/>
</dbReference>
<sequence length="304" mass="35678">MPNVWTHILYGEKMLKEANTTLETEEMQLFKLGTQGPDPFFYHNYLPWKSTPVAEVGLKLHYEHCGPVLLDLIKGAKILNDNKVKAYVLGFVTHHLLDRNTHPYIHYKAGYKGNDHQKLEIIIDTILMKEHRNIETWKTPVYKEIDVGKYLYLPIVNLLEEVIQKYFTDTAIKMPNNYVADSYKHMKQALKVLFDPYGLKTKLLKEKVSSFTYQKEFIEKDYLNKEKKVWYHPAIKDEESTESFYELFEKAEIEGKLLFPAILSFWEDDKNSYNDIEKLLANISYDTGKDASLDIKNKFSDCIL</sequence>
<evidence type="ECO:0000259" key="1">
    <source>
        <dbReference type="Pfam" id="PF00882"/>
    </source>
</evidence>
<gene>
    <name evidence="2" type="ORF">CIB95_08380</name>
</gene>
<evidence type="ECO:0000313" key="2">
    <source>
        <dbReference type="EMBL" id="OZM57461.1"/>
    </source>
</evidence>
<reference evidence="2 3" key="2">
    <citation type="submission" date="2017-09" db="EMBL/GenBank/DDBJ databases">
        <title>Bacillus patelloidae sp. nov., isolated from the intestinal tract of a marine limpet.</title>
        <authorList>
            <person name="Liu R."/>
            <person name="Dong C."/>
            <person name="Shao Z."/>
        </authorList>
    </citation>
    <scope>NUCLEOTIDE SEQUENCE [LARGE SCALE GENOMIC DNA]</scope>
    <source>
        <strain evidence="2 3">SA5d-4</strain>
    </source>
</reference>
<organism evidence="2 3">
    <name type="scientific">Lottiidibacillus patelloidae</name>
    <dbReference type="NCBI Taxonomy" id="2670334"/>
    <lineage>
        <taxon>Bacteria</taxon>
        <taxon>Bacillati</taxon>
        <taxon>Bacillota</taxon>
        <taxon>Bacilli</taxon>
        <taxon>Bacillales</taxon>
        <taxon>Bacillaceae</taxon>
        <taxon>Lottiidibacillus</taxon>
    </lineage>
</organism>
<name>A0A263BUM8_9BACI</name>
<dbReference type="Proteomes" id="UP000217083">
    <property type="component" value="Unassembled WGS sequence"/>
</dbReference>